<dbReference type="RefSeq" id="WP_344550649.1">
    <property type="nucleotide sequence ID" value="NZ_BAAANS010000005.1"/>
</dbReference>
<proteinExistence type="predicted"/>
<organism evidence="2 3">
    <name type="scientific">Kitasatospora saccharophila</name>
    <dbReference type="NCBI Taxonomy" id="407973"/>
    <lineage>
        <taxon>Bacteria</taxon>
        <taxon>Bacillati</taxon>
        <taxon>Actinomycetota</taxon>
        <taxon>Actinomycetes</taxon>
        <taxon>Kitasatosporales</taxon>
        <taxon>Streptomycetaceae</taxon>
        <taxon>Kitasatospora</taxon>
    </lineage>
</organism>
<gene>
    <name evidence="2" type="ORF">GCM10009759_11250</name>
</gene>
<dbReference type="InterPro" id="IPR058595">
    <property type="entry name" value="Avidin-like"/>
</dbReference>
<evidence type="ECO:0008006" key="4">
    <source>
        <dbReference type="Google" id="ProtNLM"/>
    </source>
</evidence>
<evidence type="ECO:0000313" key="3">
    <source>
        <dbReference type="Proteomes" id="UP001500897"/>
    </source>
</evidence>
<accession>A0ABN2WC11</accession>
<dbReference type="Pfam" id="PF26421">
    <property type="entry name" value="Avidin_like"/>
    <property type="match status" value="1"/>
</dbReference>
<feature type="region of interest" description="Disordered" evidence="1">
    <location>
        <begin position="1"/>
        <end position="32"/>
    </location>
</feature>
<evidence type="ECO:0000313" key="2">
    <source>
        <dbReference type="EMBL" id="GAA2088840.1"/>
    </source>
</evidence>
<dbReference type="Proteomes" id="UP001500897">
    <property type="component" value="Unassembled WGS sequence"/>
</dbReference>
<protein>
    <recommendedName>
        <fullName evidence="4">MORN repeat protein</fullName>
    </recommendedName>
</protein>
<comment type="caution">
    <text evidence="2">The sequence shown here is derived from an EMBL/GenBank/DDBJ whole genome shotgun (WGS) entry which is preliminary data.</text>
</comment>
<dbReference type="EMBL" id="BAAANS010000005">
    <property type="protein sequence ID" value="GAA2088840.1"/>
    <property type="molecule type" value="Genomic_DNA"/>
</dbReference>
<keyword evidence="3" id="KW-1185">Reference proteome</keyword>
<sequence>MNPRHPAEPREPAAPRHPDVPRHPADLHRPDDLHRLDYEGRRFHAPDGDQRTVAVYHQQGDLVWGEVTGGSIRRGWTAGTRQPDGTLAMGYTFVLTDGQVVCGRTRNTPALTPDGRIRLHETWERYGPRPGTGTSTIEEVAP</sequence>
<name>A0ABN2WC11_9ACTN</name>
<reference evidence="2 3" key="1">
    <citation type="journal article" date="2019" name="Int. J. Syst. Evol. Microbiol.">
        <title>The Global Catalogue of Microorganisms (GCM) 10K type strain sequencing project: providing services to taxonomists for standard genome sequencing and annotation.</title>
        <authorList>
            <consortium name="The Broad Institute Genomics Platform"/>
            <consortium name="The Broad Institute Genome Sequencing Center for Infectious Disease"/>
            <person name="Wu L."/>
            <person name="Ma J."/>
        </authorList>
    </citation>
    <scope>NUCLEOTIDE SEQUENCE [LARGE SCALE GENOMIC DNA]</scope>
    <source>
        <strain evidence="2 3">JCM 14559</strain>
    </source>
</reference>
<evidence type="ECO:0000256" key="1">
    <source>
        <dbReference type="SAM" id="MobiDB-lite"/>
    </source>
</evidence>